<evidence type="ECO:0000256" key="1">
    <source>
        <dbReference type="SAM" id="MobiDB-lite"/>
    </source>
</evidence>
<feature type="non-terminal residue" evidence="2">
    <location>
        <position position="1"/>
    </location>
</feature>
<feature type="compositionally biased region" description="Acidic residues" evidence="1">
    <location>
        <begin position="19"/>
        <end position="42"/>
    </location>
</feature>
<proteinExistence type="predicted"/>
<gene>
    <name evidence="2" type="ORF">KI387_017225</name>
</gene>
<dbReference type="AlphaFoldDB" id="A0AA38GG20"/>
<reference evidence="2 3" key="1">
    <citation type="journal article" date="2021" name="Nat. Plants">
        <title>The Taxus genome provides insights into paclitaxel biosynthesis.</title>
        <authorList>
            <person name="Xiong X."/>
            <person name="Gou J."/>
            <person name="Liao Q."/>
            <person name="Li Y."/>
            <person name="Zhou Q."/>
            <person name="Bi G."/>
            <person name="Li C."/>
            <person name="Du R."/>
            <person name="Wang X."/>
            <person name="Sun T."/>
            <person name="Guo L."/>
            <person name="Liang H."/>
            <person name="Lu P."/>
            <person name="Wu Y."/>
            <person name="Zhang Z."/>
            <person name="Ro D.K."/>
            <person name="Shang Y."/>
            <person name="Huang S."/>
            <person name="Yan J."/>
        </authorList>
    </citation>
    <scope>NUCLEOTIDE SEQUENCE [LARGE SCALE GENOMIC DNA]</scope>
    <source>
        <strain evidence="2">Ta-2019</strain>
    </source>
</reference>
<organism evidence="2 3">
    <name type="scientific">Taxus chinensis</name>
    <name type="common">Chinese yew</name>
    <name type="synonym">Taxus wallichiana var. chinensis</name>
    <dbReference type="NCBI Taxonomy" id="29808"/>
    <lineage>
        <taxon>Eukaryota</taxon>
        <taxon>Viridiplantae</taxon>
        <taxon>Streptophyta</taxon>
        <taxon>Embryophyta</taxon>
        <taxon>Tracheophyta</taxon>
        <taxon>Spermatophyta</taxon>
        <taxon>Pinopsida</taxon>
        <taxon>Pinidae</taxon>
        <taxon>Conifers II</taxon>
        <taxon>Cupressales</taxon>
        <taxon>Taxaceae</taxon>
        <taxon>Taxus</taxon>
    </lineage>
</organism>
<evidence type="ECO:0000313" key="2">
    <source>
        <dbReference type="EMBL" id="KAH9322586.1"/>
    </source>
</evidence>
<accession>A0AA38GG20</accession>
<name>A0AA38GG20_TAXCH</name>
<feature type="region of interest" description="Disordered" evidence="1">
    <location>
        <begin position="16"/>
        <end position="54"/>
    </location>
</feature>
<dbReference type="EMBL" id="JAHRHJ020000003">
    <property type="protein sequence ID" value="KAH9322586.1"/>
    <property type="molecule type" value="Genomic_DNA"/>
</dbReference>
<sequence length="54" mass="6030">NLDHGHKCAEKKLFYIDGPSEDEEKDEDSESEVLVELEEESGDPQPTISCHAIS</sequence>
<dbReference type="Proteomes" id="UP000824469">
    <property type="component" value="Unassembled WGS sequence"/>
</dbReference>
<protein>
    <submittedName>
        <fullName evidence="2">Uncharacterized protein</fullName>
    </submittedName>
</protein>
<evidence type="ECO:0000313" key="3">
    <source>
        <dbReference type="Proteomes" id="UP000824469"/>
    </source>
</evidence>
<keyword evidence="3" id="KW-1185">Reference proteome</keyword>
<feature type="non-terminal residue" evidence="2">
    <location>
        <position position="54"/>
    </location>
</feature>
<comment type="caution">
    <text evidence="2">The sequence shown here is derived from an EMBL/GenBank/DDBJ whole genome shotgun (WGS) entry which is preliminary data.</text>
</comment>